<proteinExistence type="predicted"/>
<organism evidence="1">
    <name type="scientific">Anguilla anguilla</name>
    <name type="common">European freshwater eel</name>
    <name type="synonym">Muraena anguilla</name>
    <dbReference type="NCBI Taxonomy" id="7936"/>
    <lineage>
        <taxon>Eukaryota</taxon>
        <taxon>Metazoa</taxon>
        <taxon>Chordata</taxon>
        <taxon>Craniata</taxon>
        <taxon>Vertebrata</taxon>
        <taxon>Euteleostomi</taxon>
        <taxon>Actinopterygii</taxon>
        <taxon>Neopterygii</taxon>
        <taxon>Teleostei</taxon>
        <taxon>Anguilliformes</taxon>
        <taxon>Anguillidae</taxon>
        <taxon>Anguilla</taxon>
    </lineage>
</organism>
<reference evidence="1" key="1">
    <citation type="submission" date="2014-11" db="EMBL/GenBank/DDBJ databases">
        <authorList>
            <person name="Amaro Gonzalez C."/>
        </authorList>
    </citation>
    <scope>NUCLEOTIDE SEQUENCE</scope>
</reference>
<reference evidence="1" key="2">
    <citation type="journal article" date="2015" name="Fish Shellfish Immunol.">
        <title>Early steps in the European eel (Anguilla anguilla)-Vibrio vulnificus interaction in the gills: Role of the RtxA13 toxin.</title>
        <authorList>
            <person name="Callol A."/>
            <person name="Pajuelo D."/>
            <person name="Ebbesson L."/>
            <person name="Teles M."/>
            <person name="MacKenzie S."/>
            <person name="Amaro C."/>
        </authorList>
    </citation>
    <scope>NUCLEOTIDE SEQUENCE</scope>
</reference>
<accession>A0A0E9V476</accession>
<sequence>MCCLRLNQSKINAPNWLPISLQNLWNASGI</sequence>
<dbReference type="AlphaFoldDB" id="A0A0E9V476"/>
<protein>
    <submittedName>
        <fullName evidence="1">Uncharacterized protein</fullName>
    </submittedName>
</protein>
<dbReference type="EMBL" id="GBXM01036504">
    <property type="protein sequence ID" value="JAH72073.1"/>
    <property type="molecule type" value="Transcribed_RNA"/>
</dbReference>
<name>A0A0E9V476_ANGAN</name>
<dbReference type="EMBL" id="GBXM01053285">
    <property type="protein sequence ID" value="JAH55292.1"/>
    <property type="molecule type" value="Transcribed_RNA"/>
</dbReference>
<evidence type="ECO:0000313" key="1">
    <source>
        <dbReference type="EMBL" id="JAH72073.1"/>
    </source>
</evidence>